<name>A0A382C0S4_9ZZZZ</name>
<feature type="region of interest" description="Disordered" evidence="1">
    <location>
        <begin position="1"/>
        <end position="27"/>
    </location>
</feature>
<organism evidence="2">
    <name type="scientific">marine metagenome</name>
    <dbReference type="NCBI Taxonomy" id="408172"/>
    <lineage>
        <taxon>unclassified sequences</taxon>
        <taxon>metagenomes</taxon>
        <taxon>ecological metagenomes</taxon>
    </lineage>
</organism>
<evidence type="ECO:0000256" key="1">
    <source>
        <dbReference type="SAM" id="MobiDB-lite"/>
    </source>
</evidence>
<gene>
    <name evidence="2" type="ORF">METZ01_LOCUS172293</name>
</gene>
<sequence length="27" mass="3263">MWNRFEKPVSDGHYNYTTRDEEMGNGE</sequence>
<feature type="compositionally biased region" description="Basic and acidic residues" evidence="1">
    <location>
        <begin position="1"/>
        <end position="10"/>
    </location>
</feature>
<feature type="compositionally biased region" description="Basic and acidic residues" evidence="1">
    <location>
        <begin position="18"/>
        <end position="27"/>
    </location>
</feature>
<protein>
    <submittedName>
        <fullName evidence="2">Uncharacterized protein</fullName>
    </submittedName>
</protein>
<dbReference type="AlphaFoldDB" id="A0A382C0S4"/>
<dbReference type="EMBL" id="UINC01032189">
    <property type="protein sequence ID" value="SVB19439.1"/>
    <property type="molecule type" value="Genomic_DNA"/>
</dbReference>
<evidence type="ECO:0000313" key="2">
    <source>
        <dbReference type="EMBL" id="SVB19439.1"/>
    </source>
</evidence>
<proteinExistence type="predicted"/>
<reference evidence="2" key="1">
    <citation type="submission" date="2018-05" db="EMBL/GenBank/DDBJ databases">
        <authorList>
            <person name="Lanie J.A."/>
            <person name="Ng W.-L."/>
            <person name="Kazmierczak K.M."/>
            <person name="Andrzejewski T.M."/>
            <person name="Davidsen T.M."/>
            <person name="Wayne K.J."/>
            <person name="Tettelin H."/>
            <person name="Glass J.I."/>
            <person name="Rusch D."/>
            <person name="Podicherti R."/>
            <person name="Tsui H.-C.T."/>
            <person name="Winkler M.E."/>
        </authorList>
    </citation>
    <scope>NUCLEOTIDE SEQUENCE</scope>
</reference>
<accession>A0A382C0S4</accession>